<keyword evidence="4" id="KW-1003">Cell membrane</keyword>
<feature type="transmembrane region" description="Helical" evidence="8">
    <location>
        <begin position="177"/>
        <end position="198"/>
    </location>
</feature>
<keyword evidence="3" id="KW-0813">Transport</keyword>
<evidence type="ECO:0000256" key="5">
    <source>
        <dbReference type="ARBA" id="ARBA00022692"/>
    </source>
</evidence>
<feature type="transmembrane region" description="Helical" evidence="8">
    <location>
        <begin position="269"/>
        <end position="295"/>
    </location>
</feature>
<evidence type="ECO:0000256" key="8">
    <source>
        <dbReference type="SAM" id="Phobius"/>
    </source>
</evidence>
<feature type="transmembrane region" description="Helical" evidence="8">
    <location>
        <begin position="120"/>
        <end position="139"/>
    </location>
</feature>
<reference evidence="9 10" key="1">
    <citation type="journal article" date="2015" name="Stand. Genomic Sci.">
        <title>Genomic Encyclopedia of Bacterial and Archaeal Type Strains, Phase III: the genomes of soil and plant-associated and newly described type strains.</title>
        <authorList>
            <person name="Whitman W.B."/>
            <person name="Woyke T."/>
            <person name="Klenk H.P."/>
            <person name="Zhou Y."/>
            <person name="Lilburn T.G."/>
            <person name="Beck B.J."/>
            <person name="De Vos P."/>
            <person name="Vandamme P."/>
            <person name="Eisen J.A."/>
            <person name="Garrity G."/>
            <person name="Hugenholtz P."/>
            <person name="Kyrpides N.C."/>
        </authorList>
    </citation>
    <scope>NUCLEOTIDE SEQUENCE [LARGE SCALE GENOMIC DNA]</scope>
    <source>
        <strain evidence="9 10">CV2</strain>
    </source>
</reference>
<dbReference type="GO" id="GO:0005886">
    <property type="term" value="C:plasma membrane"/>
    <property type="evidence" value="ECO:0007669"/>
    <property type="project" value="UniProtKB-SubCell"/>
</dbReference>
<proteinExistence type="inferred from homology"/>
<comment type="subcellular location">
    <subcellularLocation>
        <location evidence="1">Cell membrane</location>
        <topology evidence="1">Multi-pass membrane protein</topology>
    </subcellularLocation>
</comment>
<dbReference type="SUPFAM" id="SSF81345">
    <property type="entry name" value="ABC transporter involved in vitamin B12 uptake, BtuC"/>
    <property type="match status" value="1"/>
</dbReference>
<organism evidence="9 10">
    <name type="scientific">Microcella putealis</name>
    <dbReference type="NCBI Taxonomy" id="337005"/>
    <lineage>
        <taxon>Bacteria</taxon>
        <taxon>Bacillati</taxon>
        <taxon>Actinomycetota</taxon>
        <taxon>Actinomycetes</taxon>
        <taxon>Micrococcales</taxon>
        <taxon>Microbacteriaceae</taxon>
        <taxon>Microcella</taxon>
    </lineage>
</organism>
<comment type="caution">
    <text evidence="9">The sequence shown here is derived from an EMBL/GenBank/DDBJ whole genome shotgun (WGS) entry which is preliminary data.</text>
</comment>
<sequence>MTATEAAPSEVARPAGVARSPHLVASRRSRAARLRGAALLGLGLALAVALSLALGARATDLATVVTALTDPGALGDPADAVAVRDLRVPRTVIGLIVGVALGLAGVVMQGVARNPVADPGLLGVTAGASFAVVLGIALAGETGVIGLAVWALAGALVTSLGIGALARAAGDRATPALLVVVGFAVTAGLGTLTTLVLLGDPAALDRYRFWTVGSLTGRELDAALTLLPLVVAGVMVAALLARPLDALALGDDVARGLGFRLGAVRGGSLVAIVLLAGTATALAGPLVFVGLLGAHAARAAVGGHHGLLMPVAAVAGAAFVLVADVIGRLVAPPGELEVGIVIAALGAPLLIALVRARRAVAA</sequence>
<dbReference type="AlphaFoldDB" id="A0A4Q7LNJ6"/>
<dbReference type="Proteomes" id="UP000293519">
    <property type="component" value="Unassembled WGS sequence"/>
</dbReference>
<evidence type="ECO:0000256" key="6">
    <source>
        <dbReference type="ARBA" id="ARBA00022989"/>
    </source>
</evidence>
<feature type="transmembrane region" description="Helical" evidence="8">
    <location>
        <begin position="338"/>
        <end position="356"/>
    </location>
</feature>
<evidence type="ECO:0000256" key="2">
    <source>
        <dbReference type="ARBA" id="ARBA00007935"/>
    </source>
</evidence>
<dbReference type="PANTHER" id="PTHR30472">
    <property type="entry name" value="FERRIC ENTEROBACTIN TRANSPORT SYSTEM PERMEASE PROTEIN"/>
    <property type="match status" value="1"/>
</dbReference>
<dbReference type="RefSeq" id="WP_198675527.1">
    <property type="nucleotide sequence ID" value="NZ_SGWW01000003.1"/>
</dbReference>
<dbReference type="InterPro" id="IPR000522">
    <property type="entry name" value="ABC_transptr_permease_BtuC"/>
</dbReference>
<accession>A0A4Q7LNJ6</accession>
<protein>
    <submittedName>
        <fullName evidence="9">Iron complex transport system permease protein</fullName>
    </submittedName>
</protein>
<keyword evidence="10" id="KW-1185">Reference proteome</keyword>
<evidence type="ECO:0000256" key="3">
    <source>
        <dbReference type="ARBA" id="ARBA00022448"/>
    </source>
</evidence>
<dbReference type="Gene3D" id="1.10.3470.10">
    <property type="entry name" value="ABC transporter involved in vitamin B12 uptake, BtuC"/>
    <property type="match status" value="1"/>
</dbReference>
<dbReference type="CDD" id="cd06550">
    <property type="entry name" value="TM_ABC_iron-siderophores_like"/>
    <property type="match status" value="1"/>
</dbReference>
<evidence type="ECO:0000256" key="1">
    <source>
        <dbReference type="ARBA" id="ARBA00004651"/>
    </source>
</evidence>
<dbReference type="GO" id="GO:0022857">
    <property type="term" value="F:transmembrane transporter activity"/>
    <property type="evidence" value="ECO:0007669"/>
    <property type="project" value="InterPro"/>
</dbReference>
<evidence type="ECO:0000313" key="9">
    <source>
        <dbReference type="EMBL" id="RZS56296.1"/>
    </source>
</evidence>
<feature type="transmembrane region" description="Helical" evidence="8">
    <location>
        <begin position="222"/>
        <end position="241"/>
    </location>
</feature>
<keyword evidence="6 8" id="KW-1133">Transmembrane helix</keyword>
<dbReference type="InterPro" id="IPR037294">
    <property type="entry name" value="ABC_BtuC-like"/>
</dbReference>
<keyword evidence="5 8" id="KW-0812">Transmembrane</keyword>
<keyword evidence="7 8" id="KW-0472">Membrane</keyword>
<dbReference type="PANTHER" id="PTHR30472:SF1">
    <property type="entry name" value="FE(3+) DICITRATE TRANSPORT SYSTEM PERMEASE PROTEIN FECC-RELATED"/>
    <property type="match status" value="1"/>
</dbReference>
<dbReference type="GO" id="GO:0033214">
    <property type="term" value="P:siderophore-iron import into cell"/>
    <property type="evidence" value="ECO:0007669"/>
    <property type="project" value="TreeGrafter"/>
</dbReference>
<feature type="transmembrane region" description="Helical" evidence="8">
    <location>
        <begin position="145"/>
        <end position="165"/>
    </location>
</feature>
<dbReference type="EMBL" id="SGWW01000003">
    <property type="protein sequence ID" value="RZS56296.1"/>
    <property type="molecule type" value="Genomic_DNA"/>
</dbReference>
<feature type="transmembrane region" description="Helical" evidence="8">
    <location>
        <begin position="37"/>
        <end position="56"/>
    </location>
</feature>
<evidence type="ECO:0000256" key="7">
    <source>
        <dbReference type="ARBA" id="ARBA00023136"/>
    </source>
</evidence>
<evidence type="ECO:0000256" key="4">
    <source>
        <dbReference type="ARBA" id="ARBA00022475"/>
    </source>
</evidence>
<feature type="transmembrane region" description="Helical" evidence="8">
    <location>
        <begin position="91"/>
        <end position="108"/>
    </location>
</feature>
<evidence type="ECO:0000313" key="10">
    <source>
        <dbReference type="Proteomes" id="UP000293519"/>
    </source>
</evidence>
<feature type="transmembrane region" description="Helical" evidence="8">
    <location>
        <begin position="307"/>
        <end position="326"/>
    </location>
</feature>
<comment type="similarity">
    <text evidence="2">Belongs to the binding-protein-dependent transport system permease family. FecCD subfamily.</text>
</comment>
<name>A0A4Q7LNJ6_9MICO</name>
<dbReference type="Pfam" id="PF01032">
    <property type="entry name" value="FecCD"/>
    <property type="match status" value="1"/>
</dbReference>
<gene>
    <name evidence="9" type="ORF">EV141_1753</name>
</gene>